<evidence type="ECO:0000313" key="8">
    <source>
        <dbReference type="Proteomes" id="UP001207918"/>
    </source>
</evidence>
<dbReference type="PIRSF" id="PIRSF005859">
    <property type="entry name" value="PBR"/>
    <property type="match status" value="1"/>
</dbReference>
<proteinExistence type="inferred from homology"/>
<sequence>MTTSKKIIVLIGWITLCSLAGIFGAQFEPGQWYELLQKPAWTPPDWVFPVVWPILYLLMGISAWFIWKKPSTSLFQKEFRWFYLQLLLNALWSWLFFGLHLIGLALAEIMLLWGATFTVIVLFYKKDRIAGILLIPYLIWVSYASALTFAIWQLN</sequence>
<evidence type="ECO:0000256" key="2">
    <source>
        <dbReference type="ARBA" id="ARBA00007524"/>
    </source>
</evidence>
<dbReference type="PANTHER" id="PTHR10057">
    <property type="entry name" value="PERIPHERAL-TYPE BENZODIAZEPINE RECEPTOR"/>
    <property type="match status" value="1"/>
</dbReference>
<evidence type="ECO:0000256" key="4">
    <source>
        <dbReference type="ARBA" id="ARBA00022989"/>
    </source>
</evidence>
<gene>
    <name evidence="7" type="ORF">J6I44_10210</name>
</gene>
<dbReference type="Gene3D" id="1.20.1260.100">
    <property type="entry name" value="TspO/MBR protein"/>
    <property type="match status" value="1"/>
</dbReference>
<feature type="transmembrane region" description="Helical" evidence="6">
    <location>
        <begin position="103"/>
        <end position="124"/>
    </location>
</feature>
<dbReference type="PANTHER" id="PTHR10057:SF0">
    <property type="entry name" value="TRANSLOCATOR PROTEIN"/>
    <property type="match status" value="1"/>
</dbReference>
<comment type="similarity">
    <text evidence="2">Belongs to the TspO/BZRP family.</text>
</comment>
<keyword evidence="4 6" id="KW-1133">Transmembrane helix</keyword>
<dbReference type="Pfam" id="PF03073">
    <property type="entry name" value="TspO_MBR"/>
    <property type="match status" value="1"/>
</dbReference>
<comment type="caution">
    <text evidence="7">The sequence shown here is derived from an EMBL/GenBank/DDBJ whole genome shotgun (WGS) entry which is preliminary data.</text>
</comment>
<evidence type="ECO:0000256" key="6">
    <source>
        <dbReference type="SAM" id="Phobius"/>
    </source>
</evidence>
<evidence type="ECO:0000256" key="5">
    <source>
        <dbReference type="ARBA" id="ARBA00023136"/>
    </source>
</evidence>
<accession>A0ABT3PMR3</accession>
<dbReference type="InterPro" id="IPR004307">
    <property type="entry name" value="TspO_MBR"/>
</dbReference>
<keyword evidence="5 6" id="KW-0472">Membrane</keyword>
<reference evidence="7 8" key="1">
    <citation type="submission" date="2021-03" db="EMBL/GenBank/DDBJ databases">
        <title>Aliifodinibius sp. nov., a new bacterium isolated from saline soil.</title>
        <authorList>
            <person name="Galisteo C."/>
            <person name="De La Haba R."/>
            <person name="Sanchez-Porro C."/>
            <person name="Ventosa A."/>
        </authorList>
    </citation>
    <scope>NUCLEOTIDE SEQUENCE [LARGE SCALE GENOMIC DNA]</scope>
    <source>
        <strain evidence="7 8">1BSP15-2V2</strain>
    </source>
</reference>
<dbReference type="CDD" id="cd15904">
    <property type="entry name" value="TSPO_MBR"/>
    <property type="match status" value="1"/>
</dbReference>
<evidence type="ECO:0000313" key="7">
    <source>
        <dbReference type="EMBL" id="MCW9707231.1"/>
    </source>
</evidence>
<feature type="transmembrane region" description="Helical" evidence="6">
    <location>
        <begin position="7"/>
        <end position="26"/>
    </location>
</feature>
<dbReference type="EMBL" id="JAGGJA010000006">
    <property type="protein sequence ID" value="MCW9707231.1"/>
    <property type="molecule type" value="Genomic_DNA"/>
</dbReference>
<feature type="transmembrane region" description="Helical" evidence="6">
    <location>
        <begin position="46"/>
        <end position="67"/>
    </location>
</feature>
<feature type="transmembrane region" description="Helical" evidence="6">
    <location>
        <begin position="131"/>
        <end position="152"/>
    </location>
</feature>
<keyword evidence="8" id="KW-1185">Reference proteome</keyword>
<comment type="subcellular location">
    <subcellularLocation>
        <location evidence="1">Membrane</location>
        <topology evidence="1">Multi-pass membrane protein</topology>
    </subcellularLocation>
</comment>
<keyword evidence="3 6" id="KW-0812">Transmembrane</keyword>
<evidence type="ECO:0000256" key="1">
    <source>
        <dbReference type="ARBA" id="ARBA00004141"/>
    </source>
</evidence>
<feature type="transmembrane region" description="Helical" evidence="6">
    <location>
        <begin position="79"/>
        <end position="97"/>
    </location>
</feature>
<dbReference type="RefSeq" id="WP_265765989.1">
    <property type="nucleotide sequence ID" value="NZ_JAGGJA010000006.1"/>
</dbReference>
<dbReference type="Proteomes" id="UP001207918">
    <property type="component" value="Unassembled WGS sequence"/>
</dbReference>
<dbReference type="InterPro" id="IPR038330">
    <property type="entry name" value="TspO/MBR-related_sf"/>
</dbReference>
<name>A0ABT3PMR3_9BACT</name>
<protein>
    <submittedName>
        <fullName evidence="7">Tryptophan-rich sensory protein</fullName>
    </submittedName>
</protein>
<evidence type="ECO:0000256" key="3">
    <source>
        <dbReference type="ARBA" id="ARBA00022692"/>
    </source>
</evidence>
<organism evidence="7 8">
    <name type="scientific">Fodinibius salsisoli</name>
    <dbReference type="NCBI Taxonomy" id="2820877"/>
    <lineage>
        <taxon>Bacteria</taxon>
        <taxon>Pseudomonadati</taxon>
        <taxon>Balneolota</taxon>
        <taxon>Balneolia</taxon>
        <taxon>Balneolales</taxon>
        <taxon>Balneolaceae</taxon>
        <taxon>Fodinibius</taxon>
    </lineage>
</organism>